<evidence type="ECO:0000256" key="5">
    <source>
        <dbReference type="ARBA" id="ARBA00024029"/>
    </source>
</evidence>
<dbReference type="InterPro" id="IPR024087">
    <property type="entry name" value="Creatininase-like_sf"/>
</dbReference>
<evidence type="ECO:0000256" key="1">
    <source>
        <dbReference type="ARBA" id="ARBA00001947"/>
    </source>
</evidence>
<name>A0ABT2S0C8_9FIRM</name>
<dbReference type="Gene3D" id="3.40.50.10310">
    <property type="entry name" value="Creatininase"/>
    <property type="match status" value="1"/>
</dbReference>
<dbReference type="Pfam" id="PF02633">
    <property type="entry name" value="Creatininase"/>
    <property type="match status" value="1"/>
</dbReference>
<comment type="cofactor">
    <cofactor evidence="1">
        <name>Zn(2+)</name>
        <dbReference type="ChEBI" id="CHEBI:29105"/>
    </cofactor>
</comment>
<dbReference type="Proteomes" id="UP001652461">
    <property type="component" value="Unassembled WGS sequence"/>
</dbReference>
<proteinExistence type="inferred from homology"/>
<dbReference type="PANTHER" id="PTHR35005:SF1">
    <property type="entry name" value="2-AMINO-5-FORMYLAMINO-6-RIBOSYLAMINOPYRIMIDIN-4(3H)-ONE 5'-MONOPHOSPHATE DEFORMYLASE"/>
    <property type="match status" value="1"/>
</dbReference>
<protein>
    <submittedName>
        <fullName evidence="6">Creatininase family protein</fullName>
    </submittedName>
</protein>
<keyword evidence="3" id="KW-0378">Hydrolase</keyword>
<evidence type="ECO:0000256" key="2">
    <source>
        <dbReference type="ARBA" id="ARBA00022723"/>
    </source>
</evidence>
<dbReference type="RefSeq" id="WP_158364708.1">
    <property type="nucleotide sequence ID" value="NZ_JAOQKC010000021.1"/>
</dbReference>
<sequence length="249" mass="27790">MMNELWKMTAHQVKEAHFTKAIISIGSCEAHGQHIAEGCDTLVAYKLSKQIADQVDGMMVLPPITIGYSAHYDSFPFSLTFSYDTTIAVLYDTIESVLRNGINHIFIMNGHDGNIAPIEIASRKIKEKYPDAQIAALTQWWVAAGNLLPKDTFEVWDGLGHAGEGETSIAYYLFPDWCEPEYATCVIPNLPSEVEIKWDFSELTDTAQTGDATKGTAEKGKKMNDVIVEHVVKTLKELDATGWKYRPEK</sequence>
<comment type="caution">
    <text evidence="6">The sequence shown here is derived from an EMBL/GenBank/DDBJ whole genome shotgun (WGS) entry which is preliminary data.</text>
</comment>
<dbReference type="PANTHER" id="PTHR35005">
    <property type="entry name" value="3-DEHYDRO-SCYLLO-INOSOSE HYDROLASE"/>
    <property type="match status" value="1"/>
</dbReference>
<evidence type="ECO:0000256" key="4">
    <source>
        <dbReference type="ARBA" id="ARBA00022833"/>
    </source>
</evidence>
<dbReference type="EMBL" id="JAOQKC010000021">
    <property type="protein sequence ID" value="MCU6697912.1"/>
    <property type="molecule type" value="Genomic_DNA"/>
</dbReference>
<accession>A0ABT2S0C8</accession>
<gene>
    <name evidence="6" type="ORF">OCV63_13580</name>
</gene>
<dbReference type="InterPro" id="IPR003785">
    <property type="entry name" value="Creatininase/forma_Hydrolase"/>
</dbReference>
<evidence type="ECO:0000313" key="7">
    <source>
        <dbReference type="Proteomes" id="UP001652461"/>
    </source>
</evidence>
<reference evidence="6 7" key="1">
    <citation type="journal article" date="2021" name="ISME Commun">
        <title>Automated analysis of genomic sequences facilitates high-throughput and comprehensive description of bacteria.</title>
        <authorList>
            <person name="Hitch T.C.A."/>
        </authorList>
    </citation>
    <scope>NUCLEOTIDE SEQUENCE [LARGE SCALE GENOMIC DNA]</scope>
    <source>
        <strain evidence="6 7">Sanger_04</strain>
    </source>
</reference>
<organism evidence="6 7">
    <name type="scientific">Laedolimicola ammoniilytica</name>
    <dbReference type="NCBI Taxonomy" id="2981771"/>
    <lineage>
        <taxon>Bacteria</taxon>
        <taxon>Bacillati</taxon>
        <taxon>Bacillota</taxon>
        <taxon>Clostridia</taxon>
        <taxon>Lachnospirales</taxon>
        <taxon>Lachnospiraceae</taxon>
        <taxon>Laedolimicola</taxon>
    </lineage>
</organism>
<keyword evidence="7" id="KW-1185">Reference proteome</keyword>
<keyword evidence="4" id="KW-0862">Zinc</keyword>
<evidence type="ECO:0000313" key="6">
    <source>
        <dbReference type="EMBL" id="MCU6697912.1"/>
    </source>
</evidence>
<evidence type="ECO:0000256" key="3">
    <source>
        <dbReference type="ARBA" id="ARBA00022801"/>
    </source>
</evidence>
<keyword evidence="2" id="KW-0479">Metal-binding</keyword>
<comment type="similarity">
    <text evidence="5">Belongs to the creatininase superfamily.</text>
</comment>
<dbReference type="SUPFAM" id="SSF102215">
    <property type="entry name" value="Creatininase"/>
    <property type="match status" value="1"/>
</dbReference>